<reference evidence="4" key="1">
    <citation type="submission" date="2017-02" db="UniProtKB">
        <authorList>
            <consortium name="WormBaseParasite"/>
        </authorList>
    </citation>
    <scope>IDENTIFICATION</scope>
</reference>
<evidence type="ECO:0000313" key="3">
    <source>
        <dbReference type="Proteomes" id="UP000267096"/>
    </source>
</evidence>
<dbReference type="Pfam" id="PF24602">
    <property type="entry name" value="DUF7622"/>
    <property type="match status" value="1"/>
</dbReference>
<evidence type="ECO:0000313" key="4">
    <source>
        <dbReference type="WBParaSite" id="ASIM_0001598601-mRNA-1"/>
    </source>
</evidence>
<dbReference type="PANTHER" id="PTHR37433:SF20">
    <property type="entry name" value="ACTIVIN_RECP DOMAIN-CONTAINING PROTEIN"/>
    <property type="match status" value="1"/>
</dbReference>
<dbReference type="SUPFAM" id="SSF57302">
    <property type="entry name" value="Snake toxin-like"/>
    <property type="match status" value="1"/>
</dbReference>
<feature type="domain" description="DUF7622" evidence="1">
    <location>
        <begin position="202"/>
        <end position="286"/>
    </location>
</feature>
<keyword evidence="3" id="KW-1185">Reference proteome</keyword>
<reference evidence="2 3" key="2">
    <citation type="submission" date="2018-11" db="EMBL/GenBank/DDBJ databases">
        <authorList>
            <consortium name="Pathogen Informatics"/>
        </authorList>
    </citation>
    <scope>NUCLEOTIDE SEQUENCE [LARGE SCALE GENOMIC DNA]</scope>
</reference>
<proteinExistence type="predicted"/>
<dbReference type="InterPro" id="IPR045860">
    <property type="entry name" value="Snake_toxin-like_sf"/>
</dbReference>
<dbReference type="OrthoDB" id="5817149at2759"/>
<protein>
    <submittedName>
        <fullName evidence="4">Activin_recp domain-containing protein</fullName>
    </submittedName>
</protein>
<dbReference type="EMBL" id="UYRR01032294">
    <property type="protein sequence ID" value="VDK55015.1"/>
    <property type="molecule type" value="Genomic_DNA"/>
</dbReference>
<gene>
    <name evidence="2" type="ORF">ASIM_LOCUS15393</name>
</gene>
<name>A0A0M3K4U5_ANISI</name>
<dbReference type="PANTHER" id="PTHR37433">
    <property type="entry name" value="PROTEIN CBG25136-RELATED"/>
    <property type="match status" value="1"/>
</dbReference>
<dbReference type="WBParaSite" id="ASIM_0001598601-mRNA-1">
    <property type="protein sequence ID" value="ASIM_0001598601-mRNA-1"/>
    <property type="gene ID" value="ASIM_0001598601"/>
</dbReference>
<evidence type="ECO:0000313" key="2">
    <source>
        <dbReference type="EMBL" id="VDK55015.1"/>
    </source>
</evidence>
<dbReference type="Proteomes" id="UP000267096">
    <property type="component" value="Unassembled WGS sequence"/>
</dbReference>
<organism evidence="4">
    <name type="scientific">Anisakis simplex</name>
    <name type="common">Herring worm</name>
    <dbReference type="NCBI Taxonomy" id="6269"/>
    <lineage>
        <taxon>Eukaryota</taxon>
        <taxon>Metazoa</taxon>
        <taxon>Ecdysozoa</taxon>
        <taxon>Nematoda</taxon>
        <taxon>Chromadorea</taxon>
        <taxon>Rhabditida</taxon>
        <taxon>Spirurina</taxon>
        <taxon>Ascaridomorpha</taxon>
        <taxon>Ascaridoidea</taxon>
        <taxon>Anisakidae</taxon>
        <taxon>Anisakis</taxon>
        <taxon>Anisakis simplex complex</taxon>
    </lineage>
</organism>
<accession>A0A0M3K4U5</accession>
<dbReference type="InterPro" id="IPR056039">
    <property type="entry name" value="DUF7622"/>
</dbReference>
<evidence type="ECO:0000259" key="1">
    <source>
        <dbReference type="Pfam" id="PF24602"/>
    </source>
</evidence>
<sequence length="335" mass="36900">MIAMVRYVCCGNGTIKHRLRGDILSKSNSTHGNAMHNRFETLTAIIQGCISGVDTSVYKMGCRRNFVDAILCLCNDHDHCNNRVDEASLSQMQQIQLPNIQCRNYAEAPYITTYSKENLCTANYCFYAETEVANFIGEREVLTMANCGQLPQYVFDLTISSIWPGPALHTGGCYLLQIQGENLNLGCICAEDSCNAVAPYPVQKGTVKCHLAYGASDEKAVENETCNGDYCLLQKTDHPTFGVQYLKGCLSVNDTMAPSKITVGHRNILGLDHWLCNDDLCNADLKTVTTSIKNPPSTPLQAFTSSSKNSLCLQSERIASIIFVILILRIVIVAE</sequence>
<dbReference type="AlphaFoldDB" id="A0A0M3K4U5"/>